<proteinExistence type="predicted"/>
<dbReference type="AlphaFoldDB" id="W2IA43"/>
<sequence>MMATCGSQIKIDQAPAHTSTKRRLESSDKIWDKGQLDDEDQQSETGIQLC</sequence>
<reference evidence="2" key="1">
    <citation type="submission" date="2013-11" db="EMBL/GenBank/DDBJ databases">
        <title>The Genome Sequence of Phytophthora parasitica CJ05E6.</title>
        <authorList>
            <consortium name="The Broad Institute Genomics Platform"/>
            <person name="Russ C."/>
            <person name="Tyler B."/>
            <person name="Panabieres F."/>
            <person name="Shan W."/>
            <person name="Tripathy S."/>
            <person name="Grunwald N."/>
            <person name="Machado M."/>
            <person name="Johnson C.S."/>
            <person name="Arredondo F."/>
            <person name="Hong C."/>
            <person name="Coffey M."/>
            <person name="Young S.K."/>
            <person name="Zeng Q."/>
            <person name="Gargeya S."/>
            <person name="Fitzgerald M."/>
            <person name="Abouelleil A."/>
            <person name="Alvarado L."/>
            <person name="Chapman S.B."/>
            <person name="Gainer-Dewar J."/>
            <person name="Goldberg J."/>
            <person name="Griggs A."/>
            <person name="Gujja S."/>
            <person name="Hansen M."/>
            <person name="Howarth C."/>
            <person name="Imamovic A."/>
            <person name="Ireland A."/>
            <person name="Larimer J."/>
            <person name="McCowan C."/>
            <person name="Murphy C."/>
            <person name="Pearson M."/>
            <person name="Poon T.W."/>
            <person name="Priest M."/>
            <person name="Roberts A."/>
            <person name="Saif S."/>
            <person name="Shea T."/>
            <person name="Sykes S."/>
            <person name="Wortman J."/>
            <person name="Nusbaum C."/>
            <person name="Birren B."/>
        </authorList>
    </citation>
    <scope>NUCLEOTIDE SEQUENCE [LARGE SCALE GENOMIC DNA]</scope>
    <source>
        <strain evidence="2">CJ05E6</strain>
    </source>
</reference>
<feature type="region of interest" description="Disordered" evidence="1">
    <location>
        <begin position="1"/>
        <end position="50"/>
    </location>
</feature>
<feature type="compositionally biased region" description="Basic and acidic residues" evidence="1">
    <location>
        <begin position="22"/>
        <end position="36"/>
    </location>
</feature>
<organism evidence="2">
    <name type="scientific">Phytophthora nicotianae</name>
    <name type="common">Potato buckeye rot agent</name>
    <name type="synonym">Phytophthora parasitica</name>
    <dbReference type="NCBI Taxonomy" id="4792"/>
    <lineage>
        <taxon>Eukaryota</taxon>
        <taxon>Sar</taxon>
        <taxon>Stramenopiles</taxon>
        <taxon>Oomycota</taxon>
        <taxon>Peronosporomycetes</taxon>
        <taxon>Peronosporales</taxon>
        <taxon>Peronosporaceae</taxon>
        <taxon>Phytophthora</taxon>
    </lineage>
</organism>
<evidence type="ECO:0000256" key="1">
    <source>
        <dbReference type="SAM" id="MobiDB-lite"/>
    </source>
</evidence>
<name>W2IA43_PHYNI</name>
<evidence type="ECO:0000313" key="2">
    <source>
        <dbReference type="EMBL" id="ETL30233.1"/>
    </source>
</evidence>
<dbReference type="Proteomes" id="UP000053864">
    <property type="component" value="Unassembled WGS sequence"/>
</dbReference>
<dbReference type="EMBL" id="KI675333">
    <property type="protein sequence ID" value="ETL30233.1"/>
    <property type="molecule type" value="Genomic_DNA"/>
</dbReference>
<gene>
    <name evidence="2" type="ORF">L916_16766</name>
</gene>
<protein>
    <submittedName>
        <fullName evidence="2">Uncharacterized protein</fullName>
    </submittedName>
</protein>
<accession>W2IA43</accession>